<dbReference type="SMART" id="SM00271">
    <property type="entry name" value="DnaJ"/>
    <property type="match status" value="1"/>
</dbReference>
<dbReference type="InterPro" id="IPR018253">
    <property type="entry name" value="DnaJ_domain_CS"/>
</dbReference>
<dbReference type="PROSITE" id="PS50076">
    <property type="entry name" value="DNAJ_2"/>
    <property type="match status" value="1"/>
</dbReference>
<evidence type="ECO:0000259" key="2">
    <source>
        <dbReference type="PROSITE" id="PS50076"/>
    </source>
</evidence>
<protein>
    <submittedName>
        <fullName evidence="3">Chaperone protein dnaJ 20, chloroplastic</fullName>
    </submittedName>
</protein>
<dbReference type="PANTHER" id="PTHR45090">
    <property type="entry name" value="CHAPERONE PROTEIN DNAJ 20 CHLOROPLASTIC"/>
    <property type="match status" value="1"/>
</dbReference>
<dbReference type="PROSITE" id="PS00636">
    <property type="entry name" value="DNAJ_1"/>
    <property type="match status" value="1"/>
</dbReference>
<organism evidence="3 4">
    <name type="scientific">Glycine soja</name>
    <name type="common">Wild soybean</name>
    <dbReference type="NCBI Taxonomy" id="3848"/>
    <lineage>
        <taxon>Eukaryota</taxon>
        <taxon>Viridiplantae</taxon>
        <taxon>Streptophyta</taxon>
        <taxon>Embryophyta</taxon>
        <taxon>Tracheophyta</taxon>
        <taxon>Spermatophyta</taxon>
        <taxon>Magnoliopsida</taxon>
        <taxon>eudicotyledons</taxon>
        <taxon>Gunneridae</taxon>
        <taxon>Pentapetalae</taxon>
        <taxon>rosids</taxon>
        <taxon>fabids</taxon>
        <taxon>Fabales</taxon>
        <taxon>Fabaceae</taxon>
        <taxon>Papilionoideae</taxon>
        <taxon>50 kb inversion clade</taxon>
        <taxon>NPAAA clade</taxon>
        <taxon>indigoferoid/millettioid clade</taxon>
        <taxon>Phaseoleae</taxon>
        <taxon>Glycine</taxon>
        <taxon>Glycine subgen. Soja</taxon>
    </lineage>
</organism>
<dbReference type="PANTHER" id="PTHR45090:SF8">
    <property type="entry name" value="J DOMAIN-CONTAINING PROTEIN"/>
    <property type="match status" value="1"/>
</dbReference>
<dbReference type="EMBL" id="QZWG01000008">
    <property type="protein sequence ID" value="RZB97480.1"/>
    <property type="molecule type" value="Genomic_DNA"/>
</dbReference>
<name>A0A445JG87_GLYSO</name>
<dbReference type="CDD" id="cd06257">
    <property type="entry name" value="DnaJ"/>
    <property type="match status" value="1"/>
</dbReference>
<dbReference type="Gene3D" id="1.10.287.110">
    <property type="entry name" value="DnaJ domain"/>
    <property type="match status" value="1"/>
</dbReference>
<dbReference type="Pfam" id="PF00226">
    <property type="entry name" value="DnaJ"/>
    <property type="match status" value="1"/>
</dbReference>
<dbReference type="SUPFAM" id="SSF46565">
    <property type="entry name" value="Chaperone J-domain"/>
    <property type="match status" value="1"/>
</dbReference>
<dbReference type="FunFam" id="1.10.287.110:FF:000098">
    <property type="entry name" value="Chaperone protein dnaJ 20, chloroplastic"/>
    <property type="match status" value="1"/>
</dbReference>
<dbReference type="InterPro" id="IPR001623">
    <property type="entry name" value="DnaJ_domain"/>
</dbReference>
<keyword evidence="4" id="KW-1185">Reference proteome</keyword>
<evidence type="ECO:0000256" key="1">
    <source>
        <dbReference type="SAM" id="MobiDB-lite"/>
    </source>
</evidence>
<dbReference type="GO" id="GO:0009507">
    <property type="term" value="C:chloroplast"/>
    <property type="evidence" value="ECO:0007669"/>
    <property type="project" value="TreeGrafter"/>
</dbReference>
<evidence type="ECO:0000313" key="4">
    <source>
        <dbReference type="Proteomes" id="UP000289340"/>
    </source>
</evidence>
<proteinExistence type="predicted"/>
<comment type="caution">
    <text evidence="3">The sequence shown here is derived from an EMBL/GenBank/DDBJ whole genome shotgun (WGS) entry which is preliminary data.</text>
</comment>
<evidence type="ECO:0000313" key="3">
    <source>
        <dbReference type="EMBL" id="RZB97480.1"/>
    </source>
</evidence>
<dbReference type="InterPro" id="IPR036869">
    <property type="entry name" value="J_dom_sf"/>
</dbReference>
<sequence>MDALTLSSSVNISKPFHILALSKKQQRERHPRTQFGVSCRGRKELGGGVEDNLYKVLSLSPKSATTDDIKKAYRSMALRYHPDVCQDCSKKEESTRMFVQLNAAYQTLSNPRLRAEYDCELGLRSEKISVGDETWRYIWQNQLAELKRRSHIQTQSNHISAYPPFNKLPLLHNHEEPIPSGITTPTRTASATQTTLTDLRFAPPPPHQQIFDPNNTPLQQICAKALQHHPITGTPPLAPPPHCAQAIPLRPHPDSPPYPVFNHNNQVRYARPQPRHHGTRATPTPPHLHNLAMRADG</sequence>
<dbReference type="Proteomes" id="UP000289340">
    <property type="component" value="Chromosome 8"/>
</dbReference>
<gene>
    <name evidence="3" type="ORF">D0Y65_020893</name>
</gene>
<reference evidence="3 4" key="1">
    <citation type="submission" date="2018-09" db="EMBL/GenBank/DDBJ databases">
        <title>A high-quality reference genome of wild soybean provides a powerful tool to mine soybean genomes.</title>
        <authorList>
            <person name="Xie M."/>
            <person name="Chung C.Y.L."/>
            <person name="Li M.-W."/>
            <person name="Wong F.-L."/>
            <person name="Chan T.-F."/>
            <person name="Lam H.-M."/>
        </authorList>
    </citation>
    <scope>NUCLEOTIDE SEQUENCE [LARGE SCALE GENOMIC DNA]</scope>
    <source>
        <strain evidence="4">cv. W05</strain>
        <tissue evidence="3">Hypocotyl of etiolated seedlings</tissue>
    </source>
</reference>
<feature type="domain" description="J" evidence="2">
    <location>
        <begin position="52"/>
        <end position="121"/>
    </location>
</feature>
<feature type="region of interest" description="Disordered" evidence="1">
    <location>
        <begin position="273"/>
        <end position="297"/>
    </location>
</feature>
<dbReference type="InterPro" id="IPR053232">
    <property type="entry name" value="DnaJ_C/III_chloroplastic"/>
</dbReference>
<accession>A0A445JG87</accession>
<dbReference type="AlphaFoldDB" id="A0A445JG87"/>
<dbReference type="PRINTS" id="PR00625">
    <property type="entry name" value="JDOMAIN"/>
</dbReference>